<evidence type="ECO:0000313" key="1">
    <source>
        <dbReference type="EMBL" id="KAH7841118.1"/>
    </source>
</evidence>
<protein>
    <submittedName>
        <fullName evidence="1">Uncharacterized protein</fullName>
    </submittedName>
</protein>
<dbReference type="Proteomes" id="UP000828048">
    <property type="component" value="Chromosome 10"/>
</dbReference>
<keyword evidence="2" id="KW-1185">Reference proteome</keyword>
<dbReference type="EMBL" id="CM037160">
    <property type="protein sequence ID" value="KAH7841118.1"/>
    <property type="molecule type" value="Genomic_DNA"/>
</dbReference>
<reference evidence="1 2" key="1">
    <citation type="journal article" date="2021" name="Hortic Res">
        <title>High-quality reference genome and annotation aids understanding of berry development for evergreen blueberry (Vaccinium darrowii).</title>
        <authorList>
            <person name="Yu J."/>
            <person name="Hulse-Kemp A.M."/>
            <person name="Babiker E."/>
            <person name="Staton M."/>
        </authorList>
    </citation>
    <scope>NUCLEOTIDE SEQUENCE [LARGE SCALE GENOMIC DNA]</scope>
    <source>
        <strain evidence="2">cv. NJ 8807/NJ 8810</strain>
        <tissue evidence="1">Young leaf</tissue>
    </source>
</reference>
<accession>A0ACB7XJZ5</accession>
<proteinExistence type="predicted"/>
<name>A0ACB7XJZ5_9ERIC</name>
<evidence type="ECO:0000313" key="2">
    <source>
        <dbReference type="Proteomes" id="UP000828048"/>
    </source>
</evidence>
<gene>
    <name evidence="1" type="ORF">Vadar_025778</name>
</gene>
<sequence length="287" mass="31818">MQENTIPFTFTSNTHIQHSLSDIILAGGTNTLDSIFSYLPKSIPATDQMTNPLVSGSSVYLQQRDLLQKFFKQNRENSIIPQIPITNPIQNSVFNAKKNKYRGVRQRHWGKWVAEIRLPQNRVRIWLGTYDNAEAAAYAYDRAAYKLRGEYAKLNFPNLMDPTKLGFGDCAKLDALKSAVDAKIQAICMKLKREKGKKKSGKKNGGLNEREKEMMEVDSGCSTLSSVSALGGDHGWSLSEEGGCKGGNSQEGFSGEGTAAVPGLEMEDCSLERMPSFDPELIWEILA</sequence>
<comment type="caution">
    <text evidence="1">The sequence shown here is derived from an EMBL/GenBank/DDBJ whole genome shotgun (WGS) entry which is preliminary data.</text>
</comment>
<organism evidence="1 2">
    <name type="scientific">Vaccinium darrowii</name>
    <dbReference type="NCBI Taxonomy" id="229202"/>
    <lineage>
        <taxon>Eukaryota</taxon>
        <taxon>Viridiplantae</taxon>
        <taxon>Streptophyta</taxon>
        <taxon>Embryophyta</taxon>
        <taxon>Tracheophyta</taxon>
        <taxon>Spermatophyta</taxon>
        <taxon>Magnoliopsida</taxon>
        <taxon>eudicotyledons</taxon>
        <taxon>Gunneridae</taxon>
        <taxon>Pentapetalae</taxon>
        <taxon>asterids</taxon>
        <taxon>Ericales</taxon>
        <taxon>Ericaceae</taxon>
        <taxon>Vaccinioideae</taxon>
        <taxon>Vaccinieae</taxon>
        <taxon>Vaccinium</taxon>
    </lineage>
</organism>